<comment type="caution">
    <text evidence="1">The sequence shown here is derived from an EMBL/GenBank/DDBJ whole genome shotgun (WGS) entry which is preliminary data.</text>
</comment>
<proteinExistence type="predicted"/>
<evidence type="ECO:0000313" key="1">
    <source>
        <dbReference type="EMBL" id="EJW86169.1"/>
    </source>
</evidence>
<organism evidence="1 2">
    <name type="scientific">Wuchereria bancrofti</name>
    <dbReference type="NCBI Taxonomy" id="6293"/>
    <lineage>
        <taxon>Eukaryota</taxon>
        <taxon>Metazoa</taxon>
        <taxon>Ecdysozoa</taxon>
        <taxon>Nematoda</taxon>
        <taxon>Chromadorea</taxon>
        <taxon>Rhabditida</taxon>
        <taxon>Spirurina</taxon>
        <taxon>Spiruromorpha</taxon>
        <taxon>Filarioidea</taxon>
        <taxon>Onchocercidae</taxon>
        <taxon>Wuchereria</taxon>
    </lineage>
</organism>
<dbReference type="AlphaFoldDB" id="J9FFQ7"/>
<dbReference type="Proteomes" id="UP000004810">
    <property type="component" value="Unassembled WGS sequence"/>
</dbReference>
<evidence type="ECO:0000313" key="2">
    <source>
        <dbReference type="Proteomes" id="UP000004810"/>
    </source>
</evidence>
<dbReference type="EMBL" id="ADBV01000842">
    <property type="protein sequence ID" value="EJW86169.1"/>
    <property type="molecule type" value="Genomic_DNA"/>
</dbReference>
<name>J9FFQ7_WUCBA</name>
<gene>
    <name evidence="1" type="ORF">WUBG_02921</name>
</gene>
<reference evidence="2" key="1">
    <citation type="submission" date="2012-08" db="EMBL/GenBank/DDBJ databases">
        <title>The Genome Sequence of Wuchereria bancrofti.</title>
        <authorList>
            <person name="Nutman T.B."/>
            <person name="Fink D.L."/>
            <person name="Russ C."/>
            <person name="Young S."/>
            <person name="Zeng Q."/>
            <person name="Koehrsen M."/>
            <person name="Alvarado L."/>
            <person name="Berlin A."/>
            <person name="Chapman S.B."/>
            <person name="Chen Z."/>
            <person name="Freedman E."/>
            <person name="Gellesch M."/>
            <person name="Goldberg J."/>
            <person name="Griggs A."/>
            <person name="Gujja S."/>
            <person name="Heilman E.R."/>
            <person name="Heiman D."/>
            <person name="Hepburn T."/>
            <person name="Howarth C."/>
            <person name="Jen D."/>
            <person name="Larson L."/>
            <person name="Lewis B."/>
            <person name="Mehta T."/>
            <person name="Park D."/>
            <person name="Pearson M."/>
            <person name="Roberts A."/>
            <person name="Saif S."/>
            <person name="Shea T."/>
            <person name="Shenoy N."/>
            <person name="Sisk P."/>
            <person name="Stolte C."/>
            <person name="Sykes S."/>
            <person name="Walk T."/>
            <person name="White J."/>
            <person name="Yandava C."/>
            <person name="Haas B."/>
            <person name="Henn M.R."/>
            <person name="Nusbaum C."/>
            <person name="Birren B."/>
        </authorList>
    </citation>
    <scope>NUCLEOTIDE SEQUENCE [LARGE SCALE GENOMIC DNA]</scope>
    <source>
        <strain evidence="2">NA</strain>
    </source>
</reference>
<accession>J9FFQ7</accession>
<protein>
    <submittedName>
        <fullName evidence="1">Uncharacterized protein</fullName>
    </submittedName>
</protein>
<sequence>MEKHNENFMESLEKAPTQNELTSSLLQQINNVVIQNLEYPWKDVEDMKPTDLEYELFCGALESFCSKPLIELIDDWTISMETILPTIRSSIRIYTKAASCEGMCLQQILFVT</sequence>